<comment type="caution">
    <text evidence="2">The sequence shown here is derived from an EMBL/GenBank/DDBJ whole genome shotgun (WGS) entry which is preliminary data.</text>
</comment>
<proteinExistence type="predicted"/>
<name>A0ABW8MUQ1_9BURK</name>
<keyword evidence="1" id="KW-1133">Transmembrane helix</keyword>
<sequence>MHSRHDSAQGASELIFGLLLLFRWVLWWAGWVNHRVTTVARPSRGDRLSARIRFTLSSSTKTRIEPCADAGFLFLAAAKTFNIARHGCRI</sequence>
<keyword evidence="1" id="KW-0812">Transmembrane</keyword>
<evidence type="ECO:0000313" key="3">
    <source>
        <dbReference type="Proteomes" id="UP001620514"/>
    </source>
</evidence>
<keyword evidence="3" id="KW-1185">Reference proteome</keyword>
<protein>
    <recommendedName>
        <fullName evidence="4">Secreted protein</fullName>
    </recommendedName>
</protein>
<gene>
    <name evidence="2" type="ORF">ABH943_007499</name>
</gene>
<reference evidence="2 3" key="2">
    <citation type="submission" date="2024-11" db="EMBL/GenBank/DDBJ databases">
        <title>Using genomics to understand microbial adaptation to soil warming.</title>
        <authorList>
            <person name="Deangelis K.M. PhD."/>
        </authorList>
    </citation>
    <scope>NUCLEOTIDE SEQUENCE [LARGE SCALE GENOMIC DNA]</scope>
    <source>
        <strain evidence="2 3">GAS97</strain>
    </source>
</reference>
<reference evidence="2 3" key="1">
    <citation type="submission" date="2024-10" db="EMBL/GenBank/DDBJ databases">
        <authorList>
            <person name="Deangelis K."/>
            <person name="Huntemann M."/>
            <person name="Clum A."/>
            <person name="Wang J."/>
            <person name="Palaniappan K."/>
            <person name="Ritter S."/>
            <person name="Chen I.-M."/>
            <person name="Stamatis D."/>
            <person name="Reddy T."/>
            <person name="O'Malley R."/>
            <person name="Daum C."/>
            <person name="Ng V."/>
            <person name="Ivanova N."/>
            <person name="Kyrpides N."/>
            <person name="Woyke T."/>
        </authorList>
    </citation>
    <scope>NUCLEOTIDE SEQUENCE [LARGE SCALE GENOMIC DNA]</scope>
    <source>
        <strain evidence="2 3">GAS97</strain>
    </source>
</reference>
<evidence type="ECO:0000313" key="2">
    <source>
        <dbReference type="EMBL" id="MFK4447463.1"/>
    </source>
</evidence>
<keyword evidence="1" id="KW-0472">Membrane</keyword>
<evidence type="ECO:0008006" key="4">
    <source>
        <dbReference type="Google" id="ProtNLM"/>
    </source>
</evidence>
<accession>A0ABW8MUQ1</accession>
<evidence type="ECO:0000256" key="1">
    <source>
        <dbReference type="SAM" id="Phobius"/>
    </source>
</evidence>
<dbReference type="Proteomes" id="UP001620514">
    <property type="component" value="Unassembled WGS sequence"/>
</dbReference>
<dbReference type="EMBL" id="JBIYDN010000035">
    <property type="protein sequence ID" value="MFK4447463.1"/>
    <property type="molecule type" value="Genomic_DNA"/>
</dbReference>
<feature type="transmembrane region" description="Helical" evidence="1">
    <location>
        <begin position="12"/>
        <end position="31"/>
    </location>
</feature>
<organism evidence="2 3">
    <name type="scientific">Caballeronia udeis</name>
    <dbReference type="NCBI Taxonomy" id="1232866"/>
    <lineage>
        <taxon>Bacteria</taxon>
        <taxon>Pseudomonadati</taxon>
        <taxon>Pseudomonadota</taxon>
        <taxon>Betaproteobacteria</taxon>
        <taxon>Burkholderiales</taxon>
        <taxon>Burkholderiaceae</taxon>
        <taxon>Caballeronia</taxon>
    </lineage>
</organism>